<name>A0A934NAY0_9BACT</name>
<feature type="region of interest" description="Disordered" evidence="1">
    <location>
        <begin position="223"/>
        <end position="245"/>
    </location>
</feature>
<organism evidence="2 3">
    <name type="scientific">Candidatus Dormiibacter inghamiae</name>
    <dbReference type="NCBI Taxonomy" id="3127013"/>
    <lineage>
        <taxon>Bacteria</taxon>
        <taxon>Bacillati</taxon>
        <taxon>Candidatus Dormiibacterota</taxon>
        <taxon>Candidatus Dormibacteria</taxon>
        <taxon>Candidatus Dormibacterales</taxon>
        <taxon>Candidatus Dormibacteraceae</taxon>
        <taxon>Candidatus Dormiibacter</taxon>
    </lineage>
</organism>
<proteinExistence type="predicted"/>
<evidence type="ECO:0000256" key="1">
    <source>
        <dbReference type="SAM" id="MobiDB-lite"/>
    </source>
</evidence>
<dbReference type="RefSeq" id="WP_338176279.1">
    <property type="nucleotide sequence ID" value="NZ_JAEKNQ010000010.1"/>
</dbReference>
<accession>A0A934NAY0</accession>
<evidence type="ECO:0000313" key="3">
    <source>
        <dbReference type="Proteomes" id="UP000620075"/>
    </source>
</evidence>
<evidence type="ECO:0008006" key="4">
    <source>
        <dbReference type="Google" id="ProtNLM"/>
    </source>
</evidence>
<reference evidence="2 3" key="1">
    <citation type="submission" date="2020-10" db="EMBL/GenBank/DDBJ databases">
        <title>Ca. Dormibacterota MAGs.</title>
        <authorList>
            <person name="Montgomery K."/>
        </authorList>
    </citation>
    <scope>NUCLEOTIDE SEQUENCE [LARGE SCALE GENOMIC DNA]</scope>
    <source>
        <strain evidence="2">SC8811_S16_3</strain>
    </source>
</reference>
<gene>
    <name evidence="2" type="ORF">JF888_01650</name>
</gene>
<sequence>MAGGFLRSLFAGEPEGNAPDPLAALDSICEAQLELRQQLRQAVAEVVAARTRLEMHARHLDAEVTREGTRHRSHLVADPDTGHLGEAASRGVTIAQQAARVRAEAGQLADDEERLRQAGLRLDAEIDRFRTDLHLLRARLGSAQARARAGQAGAALAGDEGAVQMELVRARAELAAVQTHADGLERLVAGRSPGGRIGAEDPFLRELQLSSAEFEAAAELARHRGLNAPAADAGDEPPSSQDSHR</sequence>
<comment type="caution">
    <text evidence="2">The sequence shown here is derived from an EMBL/GenBank/DDBJ whole genome shotgun (WGS) entry which is preliminary data.</text>
</comment>
<dbReference type="AlphaFoldDB" id="A0A934NAY0"/>
<dbReference type="EMBL" id="JAEKNQ010000010">
    <property type="protein sequence ID" value="MBJ7601896.1"/>
    <property type="molecule type" value="Genomic_DNA"/>
</dbReference>
<evidence type="ECO:0000313" key="2">
    <source>
        <dbReference type="EMBL" id="MBJ7601896.1"/>
    </source>
</evidence>
<dbReference type="Proteomes" id="UP000620075">
    <property type="component" value="Unassembled WGS sequence"/>
</dbReference>
<feature type="region of interest" description="Disordered" evidence="1">
    <location>
        <begin position="65"/>
        <end position="84"/>
    </location>
</feature>
<feature type="compositionally biased region" description="Basic and acidic residues" evidence="1">
    <location>
        <begin position="65"/>
        <end position="83"/>
    </location>
</feature>
<protein>
    <recommendedName>
        <fullName evidence="4">PspA/IM30 family protein</fullName>
    </recommendedName>
</protein>